<keyword evidence="3" id="KW-1185">Reference proteome</keyword>
<accession>A0ABR6Y2J0</accession>
<dbReference type="Pfam" id="PF13392">
    <property type="entry name" value="HNH_3"/>
    <property type="match status" value="1"/>
</dbReference>
<dbReference type="GO" id="GO:0004519">
    <property type="term" value="F:endonuclease activity"/>
    <property type="evidence" value="ECO:0007669"/>
    <property type="project" value="UniProtKB-KW"/>
</dbReference>
<dbReference type="RefSeq" id="WP_186846065.1">
    <property type="nucleotide sequence ID" value="NZ_JACOME010000002.1"/>
</dbReference>
<dbReference type="SMART" id="SM00507">
    <property type="entry name" value="HNHc"/>
    <property type="match status" value="1"/>
</dbReference>
<keyword evidence="2" id="KW-0255">Endonuclease</keyword>
<proteinExistence type="predicted"/>
<evidence type="ECO:0000259" key="1">
    <source>
        <dbReference type="SMART" id="SM00507"/>
    </source>
</evidence>
<dbReference type="Proteomes" id="UP000607435">
    <property type="component" value="Unassembled WGS sequence"/>
</dbReference>
<dbReference type="EMBL" id="JACOME010000002">
    <property type="protein sequence ID" value="MBC3846970.1"/>
    <property type="molecule type" value="Genomic_DNA"/>
</dbReference>
<evidence type="ECO:0000313" key="2">
    <source>
        <dbReference type="EMBL" id="MBC3846970.1"/>
    </source>
</evidence>
<dbReference type="InterPro" id="IPR003615">
    <property type="entry name" value="HNH_nuc"/>
</dbReference>
<comment type="caution">
    <text evidence="2">The sequence shown here is derived from an EMBL/GenBank/DDBJ whole genome shotgun (WGS) entry which is preliminary data.</text>
</comment>
<dbReference type="InterPro" id="IPR044925">
    <property type="entry name" value="His-Me_finger_sf"/>
</dbReference>
<name>A0ABR6Y2J0_9FLAO</name>
<feature type="domain" description="HNH nuclease" evidence="1">
    <location>
        <begin position="59"/>
        <end position="108"/>
    </location>
</feature>
<keyword evidence="2" id="KW-0540">Nuclease</keyword>
<sequence>MDNILNIYESERTCEYRGETYHVRDNGSIFRLQKPNKRKRPLDEKWTFGNPCNQKGYMNFSSETVHRIVATAFHGKQPSEKHIVDHIDTNKKNNRPENLRWITRLENILLNPITLSRIIFKYGSIDNFLTNPSNPIDGELEQNFDWMRTVTKEESDNTRNNLLNWAKEGKIPSGGQLGEWIFNQEITKTQSTTQPNYIISKTPNAAQRIVFHNDKPNEFPCTPQIIKGNPLATYFENLKVGMPFFRNHNGDYVIVKSGFSKDRQSIYVLTRSDYVYREIEDGEYTAVPINELNEQVSIKDLPHSLSEVTYVDNLFLHSRVETGFHPREELEDIFAEYTQELE</sequence>
<dbReference type="SUPFAM" id="SSF54060">
    <property type="entry name" value="His-Me finger endonucleases"/>
    <property type="match status" value="1"/>
</dbReference>
<gene>
    <name evidence="2" type="ORF">H6H04_11310</name>
</gene>
<organism evidence="2 3">
    <name type="scientific">Winogradskyella echinorum</name>
    <dbReference type="NCBI Taxonomy" id="538189"/>
    <lineage>
        <taxon>Bacteria</taxon>
        <taxon>Pseudomonadati</taxon>
        <taxon>Bacteroidota</taxon>
        <taxon>Flavobacteriia</taxon>
        <taxon>Flavobacteriales</taxon>
        <taxon>Flavobacteriaceae</taxon>
        <taxon>Winogradskyella</taxon>
    </lineage>
</organism>
<keyword evidence="2" id="KW-0378">Hydrolase</keyword>
<dbReference type="Gene3D" id="3.90.75.20">
    <property type="match status" value="1"/>
</dbReference>
<protein>
    <submittedName>
        <fullName evidence="2">HNH endonuclease</fullName>
    </submittedName>
</protein>
<reference evidence="2 3" key="1">
    <citation type="submission" date="2020-08" db="EMBL/GenBank/DDBJ databases">
        <title>Winogradskyella ouciana sp. nov., isolated from the hadal seawater of the Mariana Trench.</title>
        <authorList>
            <person name="He X."/>
        </authorList>
    </citation>
    <scope>NUCLEOTIDE SEQUENCE [LARGE SCALE GENOMIC DNA]</scope>
    <source>
        <strain evidence="2 3">KCTC 22026</strain>
    </source>
</reference>
<evidence type="ECO:0000313" key="3">
    <source>
        <dbReference type="Proteomes" id="UP000607435"/>
    </source>
</evidence>